<dbReference type="InterPro" id="IPR043472">
    <property type="entry name" value="Macro_dom-like"/>
</dbReference>
<dbReference type="SMART" id="SM00506">
    <property type="entry name" value="A1pp"/>
    <property type="match status" value="1"/>
</dbReference>
<sequence>MIVEYVKGNIVEVFRSGNDIAHGCNCFCMMGAGVAFQLAQAFKQIEAIDRDTVSGSRAKLGDLTHAVHDNDVNMCYNLYTQYEPGPNVDYGAIFNVFKYLSKIRKNSTRSLYIPRIGAGIAGGDWKLIEKLINLAAPNMNIIVVDYCPDAPIPTKADNQLKHDLEFLMALEKGQI</sequence>
<dbReference type="InterPro" id="IPR002589">
    <property type="entry name" value="Macro_dom"/>
</dbReference>
<reference evidence="2" key="1">
    <citation type="submission" date="2018-03" db="EMBL/GenBank/DDBJ databases">
        <title>Phage therapy in agriculture - a green tech approach to combat plant pathogenic bacteria.</title>
        <authorList>
            <person name="Carstens A.B."/>
            <person name="Djurhuus A.M."/>
            <person name="Hansen L.H."/>
        </authorList>
    </citation>
    <scope>NUCLEOTIDE SEQUENCE [LARGE SCALE GENOMIC DNA]</scope>
</reference>
<dbReference type="GO" id="GO:0140291">
    <property type="term" value="P:peptidyl-glutamate ADP-deribosylation"/>
    <property type="evidence" value="ECO:0007669"/>
    <property type="project" value="TreeGrafter"/>
</dbReference>
<accession>A0A2S1GMD8</accession>
<dbReference type="PROSITE" id="PS51154">
    <property type="entry name" value="MACRO"/>
    <property type="match status" value="1"/>
</dbReference>
<dbReference type="InterPro" id="IPR050892">
    <property type="entry name" value="ADP-ribose_metab_enzymes"/>
</dbReference>
<dbReference type="GeneID" id="65112687"/>
<name>A0A2S1GMD8_9CAUD</name>
<evidence type="ECO:0000259" key="1">
    <source>
        <dbReference type="PROSITE" id="PS51154"/>
    </source>
</evidence>
<evidence type="ECO:0000313" key="2">
    <source>
        <dbReference type="EMBL" id="AWD90545.1"/>
    </source>
</evidence>
<dbReference type="RefSeq" id="YP_010095053.1">
    <property type="nucleotide sequence ID" value="NC_055743.1"/>
</dbReference>
<feature type="domain" description="Macro" evidence="1">
    <location>
        <begin position="1"/>
        <end position="175"/>
    </location>
</feature>
<dbReference type="SUPFAM" id="SSF52949">
    <property type="entry name" value="Macro domain-like"/>
    <property type="match status" value="1"/>
</dbReference>
<evidence type="ECO:0000313" key="3">
    <source>
        <dbReference type="Proteomes" id="UP000246316"/>
    </source>
</evidence>
<dbReference type="KEGG" id="vg:65112687"/>
<dbReference type="PANTHER" id="PTHR12521">
    <property type="entry name" value="PROTEIN C6ORF130"/>
    <property type="match status" value="1"/>
</dbReference>
<proteinExistence type="predicted"/>
<dbReference type="Gene3D" id="3.40.220.10">
    <property type="entry name" value="Leucine Aminopeptidase, subunit E, domain 1"/>
    <property type="match status" value="1"/>
</dbReference>
<protein>
    <submittedName>
        <fullName evidence="2">Macro domain protein</fullName>
    </submittedName>
</protein>
<organism evidence="2 3">
    <name type="scientific">Erwinia phage Cronus</name>
    <dbReference type="NCBI Taxonomy" id="2163633"/>
    <lineage>
        <taxon>Viruses</taxon>
        <taxon>Duplodnaviria</taxon>
        <taxon>Heunggongvirae</taxon>
        <taxon>Uroviricota</taxon>
        <taxon>Caudoviricetes</taxon>
        <taxon>Pantevenvirales</taxon>
        <taxon>Straboviridae</taxon>
        <taxon>Tevenvirinae</taxon>
        <taxon>Risoevirus</taxon>
        <taxon>Risoevirus cronus</taxon>
        <taxon>Roskildevirus cronus</taxon>
    </lineage>
</organism>
<dbReference type="PANTHER" id="PTHR12521:SF0">
    <property type="entry name" value="ADP-RIBOSE GLYCOHYDROLASE OARD1"/>
    <property type="match status" value="1"/>
</dbReference>
<keyword evidence="3" id="KW-1185">Reference proteome</keyword>
<dbReference type="EMBL" id="MH059636">
    <property type="protein sequence ID" value="AWD90545.1"/>
    <property type="molecule type" value="Genomic_DNA"/>
</dbReference>
<dbReference type="Proteomes" id="UP000246316">
    <property type="component" value="Segment"/>
</dbReference>